<sequence length="290" mass="31044">MKSLILLVLFAGSTAFARPLRVVALHSVLAECASRIGGDEVRVSCLVPAGSDPHTFNPSPEDAASIANADLVLVSGFDLEPSFERLVANSGTRAAILRASDLIPNPIRSAADGGIEDPHWWNSIGNIRIVAAAIGVELARLRPADAPAFRQRQAAYDASLASLAAWAQREVNRLPASRRILVTNHDAFAYLARDYGFRIQPLLGLNPAAEPNPRELARLIDFIRAHQVRAVFADNTENPHLLSTMLQESGAKLGGVLYADGLGPVGSDASTVEQLFHHNLTTIVDALDGK</sequence>
<dbReference type="Gene3D" id="3.40.50.1980">
    <property type="entry name" value="Nitrogenase molybdenum iron protein domain"/>
    <property type="match status" value="2"/>
</dbReference>
<dbReference type="InterPro" id="IPR050492">
    <property type="entry name" value="Bact_metal-bind_prot9"/>
</dbReference>
<keyword evidence="4" id="KW-0732">Signal</keyword>
<dbReference type="InterPro" id="IPR006128">
    <property type="entry name" value="Lipoprotein_PsaA-like"/>
</dbReference>
<dbReference type="PRINTS" id="PR00690">
    <property type="entry name" value="ADHESNFAMILY"/>
</dbReference>
<comment type="subcellular location">
    <subcellularLocation>
        <location evidence="1">Cell envelope</location>
    </subcellularLocation>
</comment>
<dbReference type="GO" id="GO:0030001">
    <property type="term" value="P:metal ion transport"/>
    <property type="evidence" value="ECO:0007669"/>
    <property type="project" value="InterPro"/>
</dbReference>
<evidence type="ECO:0000256" key="2">
    <source>
        <dbReference type="ARBA" id="ARBA00022448"/>
    </source>
</evidence>
<dbReference type="PANTHER" id="PTHR42953:SF1">
    <property type="entry name" value="METAL-BINDING PROTEIN HI_0362-RELATED"/>
    <property type="match status" value="1"/>
</dbReference>
<dbReference type="PRINTS" id="PR00691">
    <property type="entry name" value="ADHESINB"/>
</dbReference>
<dbReference type="GO" id="GO:0046872">
    <property type="term" value="F:metal ion binding"/>
    <property type="evidence" value="ECO:0007669"/>
    <property type="project" value="UniProtKB-KW"/>
</dbReference>
<evidence type="ECO:0000256" key="3">
    <source>
        <dbReference type="ARBA" id="ARBA00022723"/>
    </source>
</evidence>
<reference evidence="5" key="1">
    <citation type="submission" date="2016-10" db="EMBL/GenBank/DDBJ databases">
        <title>Sequence of Gallionella enrichment culture.</title>
        <authorList>
            <person name="Poehlein A."/>
            <person name="Muehling M."/>
            <person name="Daniel R."/>
        </authorList>
    </citation>
    <scope>NUCLEOTIDE SEQUENCE</scope>
</reference>
<dbReference type="InterPro" id="IPR006127">
    <property type="entry name" value="ZnuA-like"/>
</dbReference>
<evidence type="ECO:0000256" key="1">
    <source>
        <dbReference type="ARBA" id="ARBA00004196"/>
    </source>
</evidence>
<dbReference type="InterPro" id="IPR006129">
    <property type="entry name" value="AdhesinB"/>
</dbReference>
<comment type="caution">
    <text evidence="5">The sequence shown here is derived from an EMBL/GenBank/DDBJ whole genome shotgun (WGS) entry which is preliminary data.</text>
</comment>
<evidence type="ECO:0000256" key="4">
    <source>
        <dbReference type="ARBA" id="ARBA00022729"/>
    </source>
</evidence>
<name>A0A1J5TRL7_9ZZZZ</name>
<keyword evidence="3" id="KW-0479">Metal-binding</keyword>
<dbReference type="GO" id="GO:0007155">
    <property type="term" value="P:cell adhesion"/>
    <property type="evidence" value="ECO:0007669"/>
    <property type="project" value="InterPro"/>
</dbReference>
<protein>
    <submittedName>
        <fullName evidence="5">Periplasmic zinc-binding protein TroA</fullName>
    </submittedName>
</protein>
<proteinExistence type="predicted"/>
<dbReference type="SUPFAM" id="SSF53807">
    <property type="entry name" value="Helical backbone' metal receptor"/>
    <property type="match status" value="1"/>
</dbReference>
<gene>
    <name evidence="5" type="primary">troA</name>
    <name evidence="5" type="ORF">GALL_13000</name>
</gene>
<accession>A0A1J5TRL7</accession>
<organism evidence="5">
    <name type="scientific">mine drainage metagenome</name>
    <dbReference type="NCBI Taxonomy" id="410659"/>
    <lineage>
        <taxon>unclassified sequences</taxon>
        <taxon>metagenomes</taxon>
        <taxon>ecological metagenomes</taxon>
    </lineage>
</organism>
<dbReference type="Pfam" id="PF01297">
    <property type="entry name" value="ZnuA"/>
    <property type="match status" value="1"/>
</dbReference>
<dbReference type="EMBL" id="MLJW01000002">
    <property type="protein sequence ID" value="OIR18957.1"/>
    <property type="molecule type" value="Genomic_DNA"/>
</dbReference>
<dbReference type="PANTHER" id="PTHR42953">
    <property type="entry name" value="HIGH-AFFINITY ZINC UPTAKE SYSTEM PROTEIN ZNUA-RELATED"/>
    <property type="match status" value="1"/>
</dbReference>
<dbReference type="GO" id="GO:0030313">
    <property type="term" value="C:cell envelope"/>
    <property type="evidence" value="ECO:0007669"/>
    <property type="project" value="UniProtKB-SubCell"/>
</dbReference>
<dbReference type="AlphaFoldDB" id="A0A1J5TRL7"/>
<keyword evidence="2" id="KW-0813">Transport</keyword>
<evidence type="ECO:0000313" key="5">
    <source>
        <dbReference type="EMBL" id="OIR18957.1"/>
    </source>
</evidence>